<dbReference type="SFLD" id="SFLDG01129">
    <property type="entry name" value="C1.5:_HAD__Beta-PGM__Phosphata"/>
    <property type="match status" value="1"/>
</dbReference>
<dbReference type="Gene3D" id="3.40.50.1000">
    <property type="entry name" value="HAD superfamily/HAD-like"/>
    <property type="match status" value="1"/>
</dbReference>
<comment type="catalytic activity">
    <reaction evidence="6">
        <text>psi-UMP + H2O = pseudouridine + phosphate</text>
        <dbReference type="Rhea" id="RHEA:10944"/>
        <dbReference type="ChEBI" id="CHEBI:15377"/>
        <dbReference type="ChEBI" id="CHEBI:17802"/>
        <dbReference type="ChEBI" id="CHEBI:43474"/>
        <dbReference type="ChEBI" id="CHEBI:58380"/>
        <dbReference type="EC" id="3.1.3.96"/>
    </reaction>
</comment>
<evidence type="ECO:0000256" key="6">
    <source>
        <dbReference type="ARBA" id="ARBA00052504"/>
    </source>
</evidence>
<dbReference type="InterPro" id="IPR023198">
    <property type="entry name" value="PGP-like_dom2"/>
</dbReference>
<protein>
    <recommendedName>
        <fullName evidence="7">pseudouridine 5'-phosphatase</fullName>
        <ecNumber evidence="7">3.1.3.96</ecNumber>
    </recommendedName>
    <alternativeName>
        <fullName evidence="8">Pseudouridine-5'-monophosphatase</fullName>
    </alternativeName>
</protein>
<dbReference type="SFLD" id="SFLDG01135">
    <property type="entry name" value="C1.5.6:_HAD__Beta-PGM__Phospha"/>
    <property type="match status" value="1"/>
</dbReference>
<reference evidence="9 10" key="1">
    <citation type="submission" date="2022-12" db="EMBL/GenBank/DDBJ databases">
        <title>Chromosome-level genome assembly of true bugs.</title>
        <authorList>
            <person name="Ma L."/>
            <person name="Li H."/>
        </authorList>
    </citation>
    <scope>NUCLEOTIDE SEQUENCE [LARGE SCALE GENOMIC DNA]</scope>
    <source>
        <strain evidence="9">Lab_2022b</strain>
    </source>
</reference>
<keyword evidence="5" id="KW-0460">Magnesium</keyword>
<dbReference type="Proteomes" id="UP001461498">
    <property type="component" value="Unassembled WGS sequence"/>
</dbReference>
<organism evidence="9 10">
    <name type="scientific">Rhynocoris fuscipes</name>
    <dbReference type="NCBI Taxonomy" id="488301"/>
    <lineage>
        <taxon>Eukaryota</taxon>
        <taxon>Metazoa</taxon>
        <taxon>Ecdysozoa</taxon>
        <taxon>Arthropoda</taxon>
        <taxon>Hexapoda</taxon>
        <taxon>Insecta</taxon>
        <taxon>Pterygota</taxon>
        <taxon>Neoptera</taxon>
        <taxon>Paraneoptera</taxon>
        <taxon>Hemiptera</taxon>
        <taxon>Heteroptera</taxon>
        <taxon>Panheteroptera</taxon>
        <taxon>Cimicomorpha</taxon>
        <taxon>Reduviidae</taxon>
        <taxon>Harpactorinae</taxon>
        <taxon>Harpactorini</taxon>
        <taxon>Rhynocoris</taxon>
    </lineage>
</organism>
<dbReference type="NCBIfam" id="TIGR01509">
    <property type="entry name" value="HAD-SF-IA-v3"/>
    <property type="match status" value="1"/>
</dbReference>
<evidence type="ECO:0000256" key="5">
    <source>
        <dbReference type="ARBA" id="ARBA00022842"/>
    </source>
</evidence>
<proteinExistence type="inferred from homology"/>
<name>A0AAW1D6R8_9HEMI</name>
<dbReference type="GO" id="GO:0046872">
    <property type="term" value="F:metal ion binding"/>
    <property type="evidence" value="ECO:0007669"/>
    <property type="project" value="UniProtKB-KW"/>
</dbReference>
<evidence type="ECO:0000256" key="3">
    <source>
        <dbReference type="ARBA" id="ARBA00022723"/>
    </source>
</evidence>
<dbReference type="SFLD" id="SFLDS00003">
    <property type="entry name" value="Haloacid_Dehalogenase"/>
    <property type="match status" value="1"/>
</dbReference>
<comment type="caution">
    <text evidence="9">The sequence shown here is derived from an EMBL/GenBank/DDBJ whole genome shotgun (WGS) entry which is preliminary data.</text>
</comment>
<evidence type="ECO:0000256" key="8">
    <source>
        <dbReference type="ARBA" id="ARBA00083904"/>
    </source>
</evidence>
<evidence type="ECO:0000256" key="2">
    <source>
        <dbReference type="ARBA" id="ARBA00006171"/>
    </source>
</evidence>
<evidence type="ECO:0000256" key="4">
    <source>
        <dbReference type="ARBA" id="ARBA00022801"/>
    </source>
</evidence>
<dbReference type="GO" id="GO:1990738">
    <property type="term" value="F:pseudouridine 5'-phosphatase activity"/>
    <property type="evidence" value="ECO:0007669"/>
    <property type="project" value="UniProtKB-EC"/>
</dbReference>
<evidence type="ECO:0000313" key="9">
    <source>
        <dbReference type="EMBL" id="KAK9504597.1"/>
    </source>
</evidence>
<dbReference type="EMBL" id="JAPXFL010000007">
    <property type="protein sequence ID" value="KAK9504597.1"/>
    <property type="molecule type" value="Genomic_DNA"/>
</dbReference>
<accession>A0AAW1D6R8</accession>
<dbReference type="SUPFAM" id="SSF56784">
    <property type="entry name" value="HAD-like"/>
    <property type="match status" value="1"/>
</dbReference>
<dbReference type="InterPro" id="IPR036412">
    <property type="entry name" value="HAD-like_sf"/>
</dbReference>
<dbReference type="EC" id="3.1.3.96" evidence="7"/>
<sequence>MFANLRTHIVSRLSYSTMCSFKKITHVIFDLDGLILDSEDRYKEAFTTVLARYGKKYTDEVRLAVLGTVEKETARIIVEKLQLPLTAEEFNKTAKIEQSKVLGDVNLKPGAERLIRHLSNNKIPIAIATSSGKQSYDIKVKKHQDIISHFHHVVNGSSDPEVKNGKPAPDIFLIAAQRFKENTPKPEDCLVFEDAPNGVKGAKDAGMQVVMVPEDYIPEEMRKDATLVIKSLNDFKPELFGLPPFPESSTK</sequence>
<dbReference type="Gene3D" id="1.10.150.240">
    <property type="entry name" value="Putative phosphatase, domain 2"/>
    <property type="match status" value="1"/>
</dbReference>
<comment type="cofactor">
    <cofactor evidence="1">
        <name>Mg(2+)</name>
        <dbReference type="ChEBI" id="CHEBI:18420"/>
    </cofactor>
</comment>
<keyword evidence="3" id="KW-0479">Metal-binding</keyword>
<dbReference type="PANTHER" id="PTHR18901">
    <property type="entry name" value="2-DEOXYGLUCOSE-6-PHOSPHATE PHOSPHATASE 2"/>
    <property type="match status" value="1"/>
</dbReference>
<dbReference type="PANTHER" id="PTHR18901:SF38">
    <property type="entry name" value="PSEUDOURIDINE-5'-PHOSPHATASE"/>
    <property type="match status" value="1"/>
</dbReference>
<dbReference type="Pfam" id="PF00702">
    <property type="entry name" value="Hydrolase"/>
    <property type="match status" value="1"/>
</dbReference>
<dbReference type="FunFam" id="1.10.150.240:FF:000001">
    <property type="entry name" value="Haloacid dehalogenase-like hydrolase domain"/>
    <property type="match status" value="1"/>
</dbReference>
<dbReference type="FunFam" id="3.40.50.1000:FF:000055">
    <property type="entry name" value="Haloacid dehalogenase-like hydrolase family protein"/>
    <property type="match status" value="1"/>
</dbReference>
<dbReference type="InterPro" id="IPR006439">
    <property type="entry name" value="HAD-SF_hydro_IA"/>
</dbReference>
<keyword evidence="4" id="KW-0378">Hydrolase</keyword>
<dbReference type="AlphaFoldDB" id="A0AAW1D6R8"/>
<evidence type="ECO:0000256" key="1">
    <source>
        <dbReference type="ARBA" id="ARBA00001946"/>
    </source>
</evidence>
<keyword evidence="10" id="KW-1185">Reference proteome</keyword>
<gene>
    <name evidence="9" type="ORF">O3M35_010899</name>
</gene>
<evidence type="ECO:0000313" key="10">
    <source>
        <dbReference type="Proteomes" id="UP001461498"/>
    </source>
</evidence>
<comment type="similarity">
    <text evidence="2">Belongs to the HAD-like hydrolase superfamily. CbbY/CbbZ/Gph/YieH family.</text>
</comment>
<evidence type="ECO:0000256" key="7">
    <source>
        <dbReference type="ARBA" id="ARBA00066578"/>
    </source>
</evidence>
<dbReference type="InterPro" id="IPR023214">
    <property type="entry name" value="HAD_sf"/>
</dbReference>